<dbReference type="EMBL" id="BGPR01002817">
    <property type="protein sequence ID" value="GBM79386.1"/>
    <property type="molecule type" value="Genomic_DNA"/>
</dbReference>
<feature type="compositionally biased region" description="Basic and acidic residues" evidence="1">
    <location>
        <begin position="49"/>
        <end position="64"/>
    </location>
</feature>
<organism evidence="2 3">
    <name type="scientific">Araneus ventricosus</name>
    <name type="common">Orbweaver spider</name>
    <name type="synonym">Epeira ventricosa</name>
    <dbReference type="NCBI Taxonomy" id="182803"/>
    <lineage>
        <taxon>Eukaryota</taxon>
        <taxon>Metazoa</taxon>
        <taxon>Ecdysozoa</taxon>
        <taxon>Arthropoda</taxon>
        <taxon>Chelicerata</taxon>
        <taxon>Arachnida</taxon>
        <taxon>Araneae</taxon>
        <taxon>Araneomorphae</taxon>
        <taxon>Entelegynae</taxon>
        <taxon>Araneoidea</taxon>
        <taxon>Araneidae</taxon>
        <taxon>Araneus</taxon>
    </lineage>
</organism>
<sequence length="136" mass="15618">MELLNLTTACDPRFRLNYAGNKEEVKTVLLQHMLDVYEHSANKSISDNSENKNPKKCGLDKLLESDSDDDKDQETIDDIPLPVRKVEIELKNYLSMPKTMLNQDPLTWWKSHGESSPSLKSNSKEIVGYTRHNHAF</sequence>
<evidence type="ECO:0000313" key="3">
    <source>
        <dbReference type="Proteomes" id="UP000499080"/>
    </source>
</evidence>
<accession>A0A4Y2IR00</accession>
<name>A0A4Y2IR00_ARAVE</name>
<dbReference type="InterPro" id="IPR012337">
    <property type="entry name" value="RNaseH-like_sf"/>
</dbReference>
<gene>
    <name evidence="2" type="ORF">AVEN_32991_1</name>
</gene>
<dbReference type="Proteomes" id="UP000499080">
    <property type="component" value="Unassembled WGS sequence"/>
</dbReference>
<feature type="region of interest" description="Disordered" evidence="1">
    <location>
        <begin position="41"/>
        <end position="77"/>
    </location>
</feature>
<evidence type="ECO:0000256" key="1">
    <source>
        <dbReference type="SAM" id="MobiDB-lite"/>
    </source>
</evidence>
<evidence type="ECO:0000313" key="2">
    <source>
        <dbReference type="EMBL" id="GBM79386.1"/>
    </source>
</evidence>
<protein>
    <recommendedName>
        <fullName evidence="4">HAT C-terminal dimerisation domain-containing protein</fullName>
    </recommendedName>
</protein>
<dbReference type="AlphaFoldDB" id="A0A4Y2IR00"/>
<proteinExistence type="predicted"/>
<comment type="caution">
    <text evidence="2">The sequence shown here is derived from an EMBL/GenBank/DDBJ whole genome shotgun (WGS) entry which is preliminary data.</text>
</comment>
<feature type="compositionally biased region" description="Acidic residues" evidence="1">
    <location>
        <begin position="65"/>
        <end position="77"/>
    </location>
</feature>
<dbReference type="SUPFAM" id="SSF53098">
    <property type="entry name" value="Ribonuclease H-like"/>
    <property type="match status" value="1"/>
</dbReference>
<reference evidence="2 3" key="1">
    <citation type="journal article" date="2019" name="Sci. Rep.">
        <title>Orb-weaving spider Araneus ventricosus genome elucidates the spidroin gene catalogue.</title>
        <authorList>
            <person name="Kono N."/>
            <person name="Nakamura H."/>
            <person name="Ohtoshi R."/>
            <person name="Moran D.A.P."/>
            <person name="Shinohara A."/>
            <person name="Yoshida Y."/>
            <person name="Fujiwara M."/>
            <person name="Mori M."/>
            <person name="Tomita M."/>
            <person name="Arakawa K."/>
        </authorList>
    </citation>
    <scope>NUCLEOTIDE SEQUENCE [LARGE SCALE GENOMIC DNA]</scope>
</reference>
<keyword evidence="3" id="KW-1185">Reference proteome</keyword>
<dbReference type="OrthoDB" id="3062869at2759"/>
<evidence type="ECO:0008006" key="4">
    <source>
        <dbReference type="Google" id="ProtNLM"/>
    </source>
</evidence>